<protein>
    <submittedName>
        <fullName evidence="1">Uncharacterized protein</fullName>
    </submittedName>
</protein>
<dbReference type="EMBL" id="CP013015">
    <property type="protein sequence ID" value="AMM40711.1"/>
    <property type="molecule type" value="Genomic_DNA"/>
</dbReference>
<accession>A0A7U4THY3</accession>
<keyword evidence="2" id="KW-1185">Reference proteome</keyword>
<organism evidence="1 2">
    <name type="scientific">Desulfofervidus auxilii</name>
    <dbReference type="NCBI Taxonomy" id="1621989"/>
    <lineage>
        <taxon>Bacteria</taxon>
        <taxon>Pseudomonadati</taxon>
        <taxon>Thermodesulfobacteriota</taxon>
        <taxon>Candidatus Desulfofervidia</taxon>
        <taxon>Candidatus Desulfofervidales</taxon>
        <taxon>Candidatus Desulfofervidaceae</taxon>
        <taxon>Candidatus Desulfofervidus</taxon>
    </lineage>
</organism>
<proteinExistence type="predicted"/>
<name>A0A7U4THY3_DESA2</name>
<dbReference type="AlphaFoldDB" id="A0A7U4THY3"/>
<gene>
    <name evidence="1" type="ORF">HS1_000907</name>
</gene>
<dbReference type="RefSeq" id="WP_066061568.1">
    <property type="nucleotide sequence ID" value="NZ_CP013015.1"/>
</dbReference>
<evidence type="ECO:0000313" key="2">
    <source>
        <dbReference type="Proteomes" id="UP000070560"/>
    </source>
</evidence>
<reference evidence="1 2" key="1">
    <citation type="submission" date="2015-10" db="EMBL/GenBank/DDBJ databases">
        <title>Candidatus Desulfofervidus auxilii, a hydrogenotrophic sulfate-reducing bacterium involved in the thermophilic anaerobic oxidation of methane.</title>
        <authorList>
            <person name="Krukenberg V."/>
            <person name="Richter M."/>
            <person name="Wegener G."/>
        </authorList>
    </citation>
    <scope>NUCLEOTIDE SEQUENCE [LARGE SCALE GENOMIC DNA]</scope>
    <source>
        <strain evidence="1 2">HS1</strain>
    </source>
</reference>
<sequence length="71" mass="8484">MSRKIYYEGWIIADYEDKEFLEKLGIRLGKYNEETTSFENCEVSLEALEKLDPYWGRFYWGLWPSESSVSS</sequence>
<dbReference type="KEGG" id="daw:HS1_000907"/>
<dbReference type="Proteomes" id="UP000070560">
    <property type="component" value="Chromosome"/>
</dbReference>
<dbReference type="OrthoDB" id="9950813at2"/>
<evidence type="ECO:0000313" key="1">
    <source>
        <dbReference type="EMBL" id="AMM40711.1"/>
    </source>
</evidence>